<keyword evidence="1" id="KW-0808">Transferase</keyword>
<keyword evidence="1" id="KW-0489">Methyltransferase</keyword>
<dbReference type="GO" id="GO:0032259">
    <property type="term" value="P:methylation"/>
    <property type="evidence" value="ECO:0007669"/>
    <property type="project" value="UniProtKB-KW"/>
</dbReference>
<dbReference type="RefSeq" id="WP_280320003.1">
    <property type="nucleotide sequence ID" value="NZ_CP118605.1"/>
</dbReference>
<evidence type="ECO:0000313" key="2">
    <source>
        <dbReference type="Proteomes" id="UP001236500"/>
    </source>
</evidence>
<reference evidence="1 2" key="1">
    <citation type="submission" date="2023-02" db="EMBL/GenBank/DDBJ databases">
        <title>Description and genomic characterization of Microbulbifer bruguierae sp. nov., isolated from the sediment of mangrove plant Bruguiera sexangula.</title>
        <authorList>
            <person name="Long M."/>
        </authorList>
    </citation>
    <scope>NUCLEOTIDE SEQUENCE [LARGE SCALE GENOMIC DNA]</scope>
    <source>
        <strain evidence="1 2">H12</strain>
    </source>
</reference>
<accession>A0ABY8ND31</accession>
<sequence>MRSKSAENWQNYWRGAYAAGNKVANGTDLSAVSQFWHNFFVLAGKKLVDPASPLRVLDVASGGGAILKYAVDGLTPEYVSPFCMDISASAVKGVCERAIGTQGIVADAATWPLIPECMDVIVSQFGVEYAGLAAVSDMGLSVRPGGHLAMLLHYHDGAIHRECTANLQGIVGLERCRFIELSLAMFRDAFEVLRGGPREPYEASSKALIPAFRKLEDLMANLGMSVANGLLLQVYKDVDHIHTNLPKFDRDEVLAWLQSLHRELAEFAGRMGSMCDAAADRGAFEQLLKQIRENGFEILEAGALVSDQHDWPLAWKLVAGR</sequence>
<dbReference type="InterPro" id="IPR029063">
    <property type="entry name" value="SAM-dependent_MTases_sf"/>
</dbReference>
<name>A0ABY8ND31_9GAMM</name>
<dbReference type="Gene3D" id="3.40.50.150">
    <property type="entry name" value="Vaccinia Virus protein VP39"/>
    <property type="match status" value="1"/>
</dbReference>
<protein>
    <submittedName>
        <fullName evidence="1">Class I SAM-dependent methyltransferase</fullName>
    </submittedName>
</protein>
<dbReference type="Proteomes" id="UP001236500">
    <property type="component" value="Chromosome"/>
</dbReference>
<dbReference type="GO" id="GO:0008168">
    <property type="term" value="F:methyltransferase activity"/>
    <property type="evidence" value="ECO:0007669"/>
    <property type="project" value="UniProtKB-KW"/>
</dbReference>
<dbReference type="EMBL" id="CP118605">
    <property type="protein sequence ID" value="WGL16355.1"/>
    <property type="molecule type" value="Genomic_DNA"/>
</dbReference>
<keyword evidence="2" id="KW-1185">Reference proteome</keyword>
<proteinExistence type="predicted"/>
<evidence type="ECO:0000313" key="1">
    <source>
        <dbReference type="EMBL" id="WGL16355.1"/>
    </source>
</evidence>
<organism evidence="1 2">
    <name type="scientific">Microbulbifer bruguierae</name>
    <dbReference type="NCBI Taxonomy" id="3029061"/>
    <lineage>
        <taxon>Bacteria</taxon>
        <taxon>Pseudomonadati</taxon>
        <taxon>Pseudomonadota</taxon>
        <taxon>Gammaproteobacteria</taxon>
        <taxon>Cellvibrionales</taxon>
        <taxon>Microbulbiferaceae</taxon>
        <taxon>Microbulbifer</taxon>
    </lineage>
</organism>
<dbReference type="SUPFAM" id="SSF53335">
    <property type="entry name" value="S-adenosyl-L-methionine-dependent methyltransferases"/>
    <property type="match status" value="1"/>
</dbReference>
<gene>
    <name evidence="1" type="ORF">PVT68_16500</name>
</gene>